<keyword evidence="1" id="KW-1133">Transmembrane helix</keyword>
<evidence type="ECO:0000256" key="1">
    <source>
        <dbReference type="SAM" id="Phobius"/>
    </source>
</evidence>
<proteinExistence type="predicted"/>
<sequence>MSGQSDWKARSFPVRCICAVILILKILLRLCFVSFAGIILRIPVLKDFFHHKIRHYSYKGMETATMVVNFSTFVRTLKNLVNEAWNRVAILGKEAPDVELLNLQTKEFQNLRSLQRTGRPLVVIFGSCT</sequence>
<keyword evidence="3" id="KW-1185">Reference proteome</keyword>
<gene>
    <name evidence="2" type="ORF">FSP39_003838</name>
</gene>
<protein>
    <recommendedName>
        <fullName evidence="4">Iodothyronine deiodinase</fullName>
    </recommendedName>
</protein>
<name>A0AA88YHL1_PINIB</name>
<feature type="transmembrane region" description="Helical" evidence="1">
    <location>
        <begin position="12"/>
        <end position="40"/>
    </location>
</feature>
<dbReference type="Pfam" id="PF00837">
    <property type="entry name" value="T4_deiodinase"/>
    <property type="match status" value="1"/>
</dbReference>
<reference evidence="2" key="1">
    <citation type="submission" date="2019-08" db="EMBL/GenBank/DDBJ databases">
        <title>The improved chromosome-level genome for the pearl oyster Pinctada fucata martensii using PacBio sequencing and Hi-C.</title>
        <authorList>
            <person name="Zheng Z."/>
        </authorList>
    </citation>
    <scope>NUCLEOTIDE SEQUENCE</scope>
    <source>
        <strain evidence="2">ZZ-2019</strain>
        <tissue evidence="2">Adductor muscle</tissue>
    </source>
</reference>
<dbReference type="Proteomes" id="UP001186944">
    <property type="component" value="Unassembled WGS sequence"/>
</dbReference>
<comment type="caution">
    <text evidence="2">The sequence shown here is derived from an EMBL/GenBank/DDBJ whole genome shotgun (WGS) entry which is preliminary data.</text>
</comment>
<dbReference type="GO" id="GO:0004800">
    <property type="term" value="F:thyroxine 5'-deiodinase activity"/>
    <property type="evidence" value="ECO:0007669"/>
    <property type="project" value="InterPro"/>
</dbReference>
<keyword evidence="1" id="KW-0472">Membrane</keyword>
<keyword evidence="1" id="KW-0812">Transmembrane</keyword>
<evidence type="ECO:0000313" key="3">
    <source>
        <dbReference type="Proteomes" id="UP001186944"/>
    </source>
</evidence>
<evidence type="ECO:0008006" key="4">
    <source>
        <dbReference type="Google" id="ProtNLM"/>
    </source>
</evidence>
<evidence type="ECO:0000313" key="2">
    <source>
        <dbReference type="EMBL" id="KAK3105703.1"/>
    </source>
</evidence>
<organism evidence="2 3">
    <name type="scientific">Pinctada imbricata</name>
    <name type="common">Atlantic pearl-oyster</name>
    <name type="synonym">Pinctada martensii</name>
    <dbReference type="NCBI Taxonomy" id="66713"/>
    <lineage>
        <taxon>Eukaryota</taxon>
        <taxon>Metazoa</taxon>
        <taxon>Spiralia</taxon>
        <taxon>Lophotrochozoa</taxon>
        <taxon>Mollusca</taxon>
        <taxon>Bivalvia</taxon>
        <taxon>Autobranchia</taxon>
        <taxon>Pteriomorphia</taxon>
        <taxon>Pterioida</taxon>
        <taxon>Pterioidea</taxon>
        <taxon>Pteriidae</taxon>
        <taxon>Pinctada</taxon>
    </lineage>
</organism>
<dbReference type="AlphaFoldDB" id="A0AA88YHL1"/>
<accession>A0AA88YHL1</accession>
<dbReference type="EMBL" id="VSWD01000003">
    <property type="protein sequence ID" value="KAK3105703.1"/>
    <property type="molecule type" value="Genomic_DNA"/>
</dbReference>
<dbReference type="InterPro" id="IPR000643">
    <property type="entry name" value="Iodothyronine_deiodinase"/>
</dbReference>
<dbReference type="Gene3D" id="3.40.30.10">
    <property type="entry name" value="Glutaredoxin"/>
    <property type="match status" value="1"/>
</dbReference>